<protein>
    <submittedName>
        <fullName evidence="2">Formylglycine-generating enzyme, required for sulfatase activity, contains SUMF1/FGE domain</fullName>
    </submittedName>
</protein>
<dbReference type="AlphaFoldDB" id="A0A1H4DWF7"/>
<dbReference type="Pfam" id="PF03781">
    <property type="entry name" value="FGE-sulfatase"/>
    <property type="match status" value="1"/>
</dbReference>
<dbReference type="PANTHER" id="PTHR23150:SF19">
    <property type="entry name" value="FORMYLGLYCINE-GENERATING ENZYME"/>
    <property type="match status" value="1"/>
</dbReference>
<dbReference type="Gene3D" id="3.90.1580.10">
    <property type="entry name" value="paralog of FGE (formylglycine-generating enzyme)"/>
    <property type="match status" value="1"/>
</dbReference>
<dbReference type="EMBL" id="FNQP01000013">
    <property type="protein sequence ID" value="SEA76926.1"/>
    <property type="molecule type" value="Genomic_DNA"/>
</dbReference>
<dbReference type="SUPFAM" id="SSF56436">
    <property type="entry name" value="C-type lectin-like"/>
    <property type="match status" value="1"/>
</dbReference>
<dbReference type="InterPro" id="IPR051043">
    <property type="entry name" value="Sulfatase_Mod_Factor_Kinase"/>
</dbReference>
<evidence type="ECO:0000313" key="3">
    <source>
        <dbReference type="Proteomes" id="UP000199397"/>
    </source>
</evidence>
<feature type="domain" description="Sulfatase-modifying factor enzyme-like" evidence="1">
    <location>
        <begin position="42"/>
        <end position="264"/>
    </location>
</feature>
<accession>A0A1H4DWF7</accession>
<dbReference type="OrthoDB" id="9768004at2"/>
<reference evidence="2 3" key="1">
    <citation type="submission" date="2016-10" db="EMBL/GenBank/DDBJ databases">
        <authorList>
            <person name="de Groot N.N."/>
        </authorList>
    </citation>
    <scope>NUCLEOTIDE SEQUENCE [LARGE SCALE GENOMIC DNA]</scope>
    <source>
        <strain evidence="2 3">DSM 21228</strain>
    </source>
</reference>
<organism evidence="2 3">
    <name type="scientific">Thiothrix caldifontis</name>
    <dbReference type="NCBI Taxonomy" id="525918"/>
    <lineage>
        <taxon>Bacteria</taxon>
        <taxon>Pseudomonadati</taxon>
        <taxon>Pseudomonadota</taxon>
        <taxon>Gammaproteobacteria</taxon>
        <taxon>Thiotrichales</taxon>
        <taxon>Thiotrichaceae</taxon>
        <taxon>Thiothrix</taxon>
    </lineage>
</organism>
<name>A0A1H4DWF7_9GAMM</name>
<dbReference type="RefSeq" id="WP_093068911.1">
    <property type="nucleotide sequence ID" value="NZ_FNQP01000013.1"/>
</dbReference>
<sequence>MARIHQILPDEFPESWASDWGEDEYGIFMGFTYKGVRQIFRWIEPGRFLMGSPEDEPERESDETQHEVTFIKGFWIADTTVTQALWEAVMDENPSNFKGTRRPVEKVSWDDVQVFINKMNEMKEELRLCLPTEAQWEYSCRAGTVTPFYFGEQISSEIVNYDGNYPYNNSSKSRFLGQTFEVGSVTPNNWGLYEMHGNVYEWCQDYYCSYPTQEVAEPQVLPSGFDRVLRGGSWISDGGHCRSAYREHFDPTARIGRYGFRLARCLELQPVQLNMTKPAAARDTHDEVHGINVKKDMNPYRKLMMLGLNELLMRGLLSLDWDGETSDDAAYIETNITGYNSIIAWTGIGFGEVKISVWWKYDHNKHPQANLSGNERESFSTSRPLAKKQHYPKFVGVVCSAWIERKRGKYLQGKGNDYLFDKYTRSGELEHLKQLPSPVPLGYEPEGNFHM</sequence>
<dbReference type="Proteomes" id="UP000199397">
    <property type="component" value="Unassembled WGS sequence"/>
</dbReference>
<keyword evidence="3" id="KW-1185">Reference proteome</keyword>
<dbReference type="GO" id="GO:0120147">
    <property type="term" value="F:formylglycine-generating oxidase activity"/>
    <property type="evidence" value="ECO:0007669"/>
    <property type="project" value="TreeGrafter"/>
</dbReference>
<gene>
    <name evidence="2" type="ORF">SAMN05660964_02385</name>
</gene>
<evidence type="ECO:0000259" key="1">
    <source>
        <dbReference type="Pfam" id="PF03781"/>
    </source>
</evidence>
<dbReference type="InterPro" id="IPR005532">
    <property type="entry name" value="SUMF_dom"/>
</dbReference>
<proteinExistence type="predicted"/>
<dbReference type="InterPro" id="IPR016187">
    <property type="entry name" value="CTDL_fold"/>
</dbReference>
<dbReference type="PANTHER" id="PTHR23150">
    <property type="entry name" value="SULFATASE MODIFYING FACTOR 1, 2"/>
    <property type="match status" value="1"/>
</dbReference>
<dbReference type="STRING" id="525918.SAMN05660964_02385"/>
<evidence type="ECO:0000313" key="2">
    <source>
        <dbReference type="EMBL" id="SEA76926.1"/>
    </source>
</evidence>
<dbReference type="InterPro" id="IPR042095">
    <property type="entry name" value="SUMF_sf"/>
</dbReference>